<keyword evidence="9" id="KW-0804">Transcription</keyword>
<feature type="compositionally biased region" description="Polar residues" evidence="12">
    <location>
        <begin position="198"/>
        <end position="223"/>
    </location>
</feature>
<keyword evidence="4" id="KW-0479">Metal-binding</keyword>
<dbReference type="AlphaFoldDB" id="A0A1B6KWK6"/>
<evidence type="ECO:0000256" key="12">
    <source>
        <dbReference type="SAM" id="MobiDB-lite"/>
    </source>
</evidence>
<dbReference type="Pfam" id="PF11781">
    <property type="entry name" value="Zn_ribbon_RRN7"/>
    <property type="match status" value="1"/>
</dbReference>
<dbReference type="InterPro" id="IPR021752">
    <property type="entry name" value="TF_Rrn7_Zf"/>
</dbReference>
<feature type="region of interest" description="Disordered" evidence="12">
    <location>
        <begin position="198"/>
        <end position="229"/>
    </location>
</feature>
<evidence type="ECO:0000256" key="5">
    <source>
        <dbReference type="ARBA" id="ARBA00022771"/>
    </source>
</evidence>
<evidence type="ECO:0000256" key="7">
    <source>
        <dbReference type="ARBA" id="ARBA00023015"/>
    </source>
</evidence>
<evidence type="ECO:0000256" key="9">
    <source>
        <dbReference type="ARBA" id="ARBA00023163"/>
    </source>
</evidence>
<evidence type="ECO:0000256" key="11">
    <source>
        <dbReference type="ARBA" id="ARBA00032500"/>
    </source>
</evidence>
<dbReference type="InterPro" id="IPR048538">
    <property type="entry name" value="Rrn7_cyclin_C"/>
</dbReference>
<evidence type="ECO:0000256" key="3">
    <source>
        <dbReference type="ARBA" id="ARBA00018994"/>
    </source>
</evidence>
<comment type="similarity">
    <text evidence="2">Belongs to the RRN7/TAF1B family.</text>
</comment>
<sequence length="777" mass="88326">MTEPEITCTVCGGKDFTLDAGFFFCSECQTQSQDIREQVFDEYFGTQKGVSRVLKKSSAPVSGQNEKLTSWEVLNYVLKGIVDELINLGAKPELKIVTLQLWASYLRRLDVAFTSIEVEQKPKLGYAFKMRDAEIIYGVTTKHLKDKSWRKRSSSGGSSTSNISSDSDTNTSVTNNLTRRSILKKLAFRKKALASAEYQTRSQESQSQNQTLEDLDTTAGTENTPKRIRVTKHTKELLSSSYTRLMDEKKATLRKRISRCEVQSIRNVTIAKVVAIVNVALALTRQDIQVSDFLRWVEEGHISLKTSRVFLPDNATLDGYTQRMIEVDRLSYMKCQNLIAGMCNELDIGELPPPRLSELAERYCLELQLPGEVEQMVKRLLFLSTNSIRHVSKADAHISRYSEVQVMSAIVVVLKLLFSLDDCTEFRLSHTASHINRVASEERESRQQFVFSEWMQYVECRKAVLSCHHLPTRSAVYGEAVGLEPQLYLRHHNQAVLDMPLKTHALNKLWVESMRRCLQRLSEQQSEGEDGQVKFPPSLTPLLTCTQHLLTQHADLVAPVTHVLEQDFPSQSLDYLISPDRCIAVGLTHDLNIVQQSGSAAEIQVDNINPKNNASIILPRGKINKDNITAKIVKNLEDTKNVWFNSITDNNRNNLSEILSDNSDGEEDDDESERLQVQIQDVATCHTALELFKTGTQYWFCHTKMDKNTLSLDEFEVFAMNILPSSFLWVLKECSRIINVPIKDLYANVVSLEKNHEYVLKKSHLLGHESRNKRKRV</sequence>
<dbReference type="PANTHER" id="PTHR31576:SF2">
    <property type="entry name" value="TATA BOX-BINDING PROTEIN-ASSOCIATED FACTOR RNA POLYMERASE I SUBUNIT B"/>
    <property type="match status" value="1"/>
</dbReference>
<name>A0A1B6KWK6_9HEMI</name>
<keyword evidence="10" id="KW-0539">Nucleus</keyword>
<gene>
    <name evidence="15" type="ORF">g.12849</name>
</gene>
<evidence type="ECO:0000259" key="13">
    <source>
        <dbReference type="Pfam" id="PF11781"/>
    </source>
</evidence>
<evidence type="ECO:0000259" key="14">
    <source>
        <dbReference type="Pfam" id="PF20645"/>
    </source>
</evidence>
<reference evidence="15" key="1">
    <citation type="submission" date="2015-11" db="EMBL/GenBank/DDBJ databases">
        <title>De novo transcriptome assembly of four potential Pierce s Disease insect vectors from Arizona vineyards.</title>
        <authorList>
            <person name="Tassone E.E."/>
        </authorList>
    </citation>
    <scope>NUCLEOTIDE SEQUENCE</scope>
</reference>
<keyword evidence="8" id="KW-0238">DNA-binding</keyword>
<comment type="subcellular location">
    <subcellularLocation>
        <location evidence="1">Nucleus</location>
        <location evidence="1">Nucleolus</location>
    </subcellularLocation>
</comment>
<dbReference type="PANTHER" id="PTHR31576">
    <property type="entry name" value="TATA BOX-BINDING PROTEIN-ASSOCIATED FACTOR RNA POLYMERASE I SUBUNIT B"/>
    <property type="match status" value="1"/>
</dbReference>
<feature type="domain" description="RRN7-type" evidence="13">
    <location>
        <begin position="4"/>
        <end position="32"/>
    </location>
</feature>
<keyword evidence="7" id="KW-0805">Transcription regulation</keyword>
<evidence type="ECO:0000256" key="10">
    <source>
        <dbReference type="ARBA" id="ARBA00023242"/>
    </source>
</evidence>
<keyword evidence="6" id="KW-0862">Zinc</keyword>
<keyword evidence="5" id="KW-0863">Zinc-finger</keyword>
<evidence type="ECO:0000256" key="2">
    <source>
        <dbReference type="ARBA" id="ARBA00006899"/>
    </source>
</evidence>
<feature type="domain" description="Rrn7/TAF1B C-terminal cyclin" evidence="14">
    <location>
        <begin position="352"/>
        <end position="461"/>
    </location>
</feature>
<feature type="compositionally biased region" description="Low complexity" evidence="12">
    <location>
        <begin position="154"/>
        <end position="173"/>
    </location>
</feature>
<dbReference type="Pfam" id="PF20645">
    <property type="entry name" value="Rrn7_cyclin_C"/>
    <property type="match status" value="1"/>
</dbReference>
<dbReference type="GO" id="GO:0070860">
    <property type="term" value="C:RNA polymerase I core factor complex"/>
    <property type="evidence" value="ECO:0007669"/>
    <property type="project" value="InterPro"/>
</dbReference>
<evidence type="ECO:0000256" key="8">
    <source>
        <dbReference type="ARBA" id="ARBA00023125"/>
    </source>
</evidence>
<proteinExistence type="inferred from homology"/>
<dbReference type="GO" id="GO:0042790">
    <property type="term" value="P:nucleolar large rRNA transcription by RNA polymerase I"/>
    <property type="evidence" value="ECO:0007669"/>
    <property type="project" value="TreeGrafter"/>
</dbReference>
<dbReference type="GO" id="GO:0008270">
    <property type="term" value="F:zinc ion binding"/>
    <property type="evidence" value="ECO:0007669"/>
    <property type="project" value="UniProtKB-KW"/>
</dbReference>
<evidence type="ECO:0000256" key="1">
    <source>
        <dbReference type="ARBA" id="ARBA00004604"/>
    </source>
</evidence>
<evidence type="ECO:0000256" key="6">
    <source>
        <dbReference type="ARBA" id="ARBA00022833"/>
    </source>
</evidence>
<evidence type="ECO:0000256" key="4">
    <source>
        <dbReference type="ARBA" id="ARBA00022723"/>
    </source>
</evidence>
<organism evidence="15">
    <name type="scientific">Graphocephala atropunctata</name>
    <dbReference type="NCBI Taxonomy" id="36148"/>
    <lineage>
        <taxon>Eukaryota</taxon>
        <taxon>Metazoa</taxon>
        <taxon>Ecdysozoa</taxon>
        <taxon>Arthropoda</taxon>
        <taxon>Hexapoda</taxon>
        <taxon>Insecta</taxon>
        <taxon>Pterygota</taxon>
        <taxon>Neoptera</taxon>
        <taxon>Paraneoptera</taxon>
        <taxon>Hemiptera</taxon>
        <taxon>Auchenorrhyncha</taxon>
        <taxon>Membracoidea</taxon>
        <taxon>Cicadellidae</taxon>
        <taxon>Cicadellinae</taxon>
        <taxon>Cicadellini</taxon>
        <taxon>Graphocephala</taxon>
    </lineage>
</organism>
<accession>A0A1B6KWK6</accession>
<dbReference type="InterPro" id="IPR033599">
    <property type="entry name" value="TAF1B/Rrn7"/>
</dbReference>
<dbReference type="GO" id="GO:0005668">
    <property type="term" value="C:RNA polymerase transcription factor SL1 complex"/>
    <property type="evidence" value="ECO:0007669"/>
    <property type="project" value="TreeGrafter"/>
</dbReference>
<evidence type="ECO:0000313" key="15">
    <source>
        <dbReference type="EMBL" id="JAT15781.1"/>
    </source>
</evidence>
<feature type="region of interest" description="Disordered" evidence="12">
    <location>
        <begin position="148"/>
        <end position="173"/>
    </location>
</feature>
<protein>
    <recommendedName>
        <fullName evidence="3">TATA box-binding protein-associated factor RNA polymerase I subunit B</fullName>
    </recommendedName>
    <alternativeName>
        <fullName evidence="11">TATA box-binding protein-associated factor 1B</fullName>
    </alternativeName>
</protein>
<dbReference type="EMBL" id="GEBQ01024196">
    <property type="protein sequence ID" value="JAT15781.1"/>
    <property type="molecule type" value="Transcribed_RNA"/>
</dbReference>
<dbReference type="GO" id="GO:0001164">
    <property type="term" value="F:RNA polymerase I core promoter sequence-specific DNA binding"/>
    <property type="evidence" value="ECO:0007669"/>
    <property type="project" value="InterPro"/>
</dbReference>